<dbReference type="Proteomes" id="UP000272942">
    <property type="component" value="Unassembled WGS sequence"/>
</dbReference>
<evidence type="ECO:0000313" key="3">
    <source>
        <dbReference type="Proteomes" id="UP000272942"/>
    </source>
</evidence>
<dbReference type="OrthoDB" id="78101at2759"/>
<name>A0A3P8HI65_9TREM</name>
<dbReference type="EMBL" id="UZAN01043197">
    <property type="protein sequence ID" value="VDP77755.1"/>
    <property type="molecule type" value="Genomic_DNA"/>
</dbReference>
<accession>A0A3P8HI65</accession>
<sequence>MVDAGWICHTSGNSSHPFIFGSYFYTLLAPDLKGHGTQGHMTSTDVLCSGVGADGSEWVLPSTPLVSGLSVAQTGTSGGKFVFLVTPHCADAASHAQISETDFYDRLVEIRRESEIEIAKLLSRKNAELAAVQRNADEKHAELKAAIDKLEEQLAMAIANAEKVRSQSEEQSTQLQLAMTKQLDTFFEQSAQQKEELIREHEEKLQKLAEARKQDLEQLNTQLKRTEALEQSIQEERSRSDMLQLELSRSEARLKEACERQTDLQSSLDSIDAEMKAKELQEIRLEHSKQLSEWRSRAELARKQIKQLEIDLGETKGMLTKEVEMRRQQLSEIGQAREFERREWKRQNDEQMKRIAQEQEVQIRELRTQFVDDVQTTVSTNNSVTVFSWNTLLCLPENYLLRFGCFFGSGVRNDI</sequence>
<proteinExistence type="predicted"/>
<evidence type="ECO:0000256" key="1">
    <source>
        <dbReference type="SAM" id="Coils"/>
    </source>
</evidence>
<gene>
    <name evidence="2" type="ORF">ECPE_LOCUS6230</name>
</gene>
<protein>
    <submittedName>
        <fullName evidence="2">Uncharacterized protein</fullName>
    </submittedName>
</protein>
<feature type="coiled-coil region" evidence="1">
    <location>
        <begin position="341"/>
        <end position="369"/>
    </location>
</feature>
<feature type="coiled-coil region" evidence="1">
    <location>
        <begin position="122"/>
        <end position="260"/>
    </location>
</feature>
<organism evidence="2 3">
    <name type="scientific">Echinostoma caproni</name>
    <dbReference type="NCBI Taxonomy" id="27848"/>
    <lineage>
        <taxon>Eukaryota</taxon>
        <taxon>Metazoa</taxon>
        <taxon>Spiralia</taxon>
        <taxon>Lophotrochozoa</taxon>
        <taxon>Platyhelminthes</taxon>
        <taxon>Trematoda</taxon>
        <taxon>Digenea</taxon>
        <taxon>Plagiorchiida</taxon>
        <taxon>Echinostomata</taxon>
        <taxon>Echinostomatoidea</taxon>
        <taxon>Echinostomatidae</taxon>
        <taxon>Echinostoma</taxon>
    </lineage>
</organism>
<keyword evidence="1" id="KW-0175">Coiled coil</keyword>
<dbReference type="AlphaFoldDB" id="A0A3P8HI65"/>
<reference evidence="2 3" key="1">
    <citation type="submission" date="2018-11" db="EMBL/GenBank/DDBJ databases">
        <authorList>
            <consortium name="Pathogen Informatics"/>
        </authorList>
    </citation>
    <scope>NUCLEOTIDE SEQUENCE [LARGE SCALE GENOMIC DNA]</scope>
    <source>
        <strain evidence="2 3">Egypt</strain>
    </source>
</reference>
<keyword evidence="3" id="KW-1185">Reference proteome</keyword>
<evidence type="ECO:0000313" key="2">
    <source>
        <dbReference type="EMBL" id="VDP77755.1"/>
    </source>
</evidence>